<dbReference type="OrthoDB" id="7357591at2"/>
<dbReference type="Proteomes" id="UP000196655">
    <property type="component" value="Unassembled WGS sequence"/>
</dbReference>
<keyword evidence="2" id="KW-1185">Reference proteome</keyword>
<proteinExistence type="predicted"/>
<reference evidence="2" key="1">
    <citation type="submission" date="2017-05" db="EMBL/GenBank/DDBJ databases">
        <authorList>
            <person name="Macchi M."/>
            <person name="Festa S."/>
            <person name="Coppotelli B.M."/>
            <person name="Morelli I.S."/>
        </authorList>
    </citation>
    <scope>NUCLEOTIDE SEQUENCE [LARGE SCALE GENOMIC DNA]</scope>
    <source>
        <strain evidence="2">I</strain>
    </source>
</reference>
<accession>A0A211ZQM7</accession>
<dbReference type="EMBL" id="NHON01000012">
    <property type="protein sequence ID" value="OWJ67486.1"/>
    <property type="molecule type" value="Genomic_DNA"/>
</dbReference>
<comment type="caution">
    <text evidence="1">The sequence shown here is derived from an EMBL/GenBank/DDBJ whole genome shotgun (WGS) entry which is preliminary data.</text>
</comment>
<evidence type="ECO:0000313" key="2">
    <source>
        <dbReference type="Proteomes" id="UP000196655"/>
    </source>
</evidence>
<protein>
    <submittedName>
        <fullName evidence="1">Uncharacterized protein</fullName>
    </submittedName>
</protein>
<evidence type="ECO:0000313" key="1">
    <source>
        <dbReference type="EMBL" id="OWJ67486.1"/>
    </source>
</evidence>
<sequence>MAFYKLYPRDWNDEIWRGEPRSVLIVRAGSEVEARTLASSWDQPSDHAEQAGWARRWTSPDVTRCLELAVDGQPEVFLAGRRRPPS</sequence>
<dbReference type="RefSeq" id="WP_088150628.1">
    <property type="nucleotide sequence ID" value="NZ_NHON01000012.1"/>
</dbReference>
<name>A0A211ZQM7_9PROT</name>
<gene>
    <name evidence="1" type="ORF">BWR60_08755</name>
</gene>
<dbReference type="AlphaFoldDB" id="A0A211ZQM7"/>
<organism evidence="1 2">
    <name type="scientific">Inquilinus limosus</name>
    <dbReference type="NCBI Taxonomy" id="171674"/>
    <lineage>
        <taxon>Bacteria</taxon>
        <taxon>Pseudomonadati</taxon>
        <taxon>Pseudomonadota</taxon>
        <taxon>Alphaproteobacteria</taxon>
        <taxon>Rhodospirillales</taxon>
        <taxon>Rhodospirillaceae</taxon>
        <taxon>Inquilinus</taxon>
    </lineage>
</organism>